<accession>A0A8X6QEY2</accession>
<evidence type="ECO:0000313" key="2">
    <source>
        <dbReference type="EMBL" id="GFU15477.1"/>
    </source>
</evidence>
<name>A0A8X6QEY2_NEPPI</name>
<reference evidence="2" key="1">
    <citation type="submission" date="2020-08" db="EMBL/GenBank/DDBJ databases">
        <title>Multicomponent nature underlies the extraordinary mechanical properties of spider dragline silk.</title>
        <authorList>
            <person name="Kono N."/>
            <person name="Nakamura H."/>
            <person name="Mori M."/>
            <person name="Yoshida Y."/>
            <person name="Ohtoshi R."/>
            <person name="Malay A.D."/>
            <person name="Moran D.A.P."/>
            <person name="Tomita M."/>
            <person name="Numata K."/>
            <person name="Arakawa K."/>
        </authorList>
    </citation>
    <scope>NUCLEOTIDE SEQUENCE</scope>
</reference>
<proteinExistence type="predicted"/>
<dbReference type="Proteomes" id="UP000887013">
    <property type="component" value="Unassembled WGS sequence"/>
</dbReference>
<evidence type="ECO:0000256" key="1">
    <source>
        <dbReference type="SAM" id="Coils"/>
    </source>
</evidence>
<evidence type="ECO:0000313" key="3">
    <source>
        <dbReference type="Proteomes" id="UP000887013"/>
    </source>
</evidence>
<keyword evidence="3" id="KW-1185">Reference proteome</keyword>
<dbReference type="OrthoDB" id="331602at2759"/>
<sequence length="86" mass="9910">MFKVRKFEGVRKLSMEGGALELRVKEVIKAQEYIKSIKRKNSETAKTAFSCNSYKEELKVIQMKNKELENKVEANKDAVLIFSPVI</sequence>
<keyword evidence="1" id="KW-0175">Coiled coil</keyword>
<dbReference type="EMBL" id="BMAW01079488">
    <property type="protein sequence ID" value="GFU15477.1"/>
    <property type="molecule type" value="Genomic_DNA"/>
</dbReference>
<comment type="caution">
    <text evidence="2">The sequence shown here is derived from an EMBL/GenBank/DDBJ whole genome shotgun (WGS) entry which is preliminary data.</text>
</comment>
<organism evidence="2 3">
    <name type="scientific">Nephila pilipes</name>
    <name type="common">Giant wood spider</name>
    <name type="synonym">Nephila maculata</name>
    <dbReference type="NCBI Taxonomy" id="299642"/>
    <lineage>
        <taxon>Eukaryota</taxon>
        <taxon>Metazoa</taxon>
        <taxon>Ecdysozoa</taxon>
        <taxon>Arthropoda</taxon>
        <taxon>Chelicerata</taxon>
        <taxon>Arachnida</taxon>
        <taxon>Araneae</taxon>
        <taxon>Araneomorphae</taxon>
        <taxon>Entelegynae</taxon>
        <taxon>Araneoidea</taxon>
        <taxon>Nephilidae</taxon>
        <taxon>Nephila</taxon>
    </lineage>
</organism>
<protein>
    <submittedName>
        <fullName evidence="2">Uncharacterized protein</fullName>
    </submittedName>
</protein>
<dbReference type="AlphaFoldDB" id="A0A8X6QEY2"/>
<feature type="coiled-coil region" evidence="1">
    <location>
        <begin position="51"/>
        <end position="78"/>
    </location>
</feature>
<gene>
    <name evidence="2" type="ORF">NPIL_503231</name>
</gene>